<dbReference type="AlphaFoldDB" id="A0A1A9UF26"/>
<evidence type="ECO:0000313" key="4">
    <source>
        <dbReference type="Proteomes" id="UP000078200"/>
    </source>
</evidence>
<organism evidence="3 4">
    <name type="scientific">Glossina austeni</name>
    <name type="common">Savannah tsetse fly</name>
    <dbReference type="NCBI Taxonomy" id="7395"/>
    <lineage>
        <taxon>Eukaryota</taxon>
        <taxon>Metazoa</taxon>
        <taxon>Ecdysozoa</taxon>
        <taxon>Arthropoda</taxon>
        <taxon>Hexapoda</taxon>
        <taxon>Insecta</taxon>
        <taxon>Pterygota</taxon>
        <taxon>Neoptera</taxon>
        <taxon>Endopterygota</taxon>
        <taxon>Diptera</taxon>
        <taxon>Brachycera</taxon>
        <taxon>Muscomorpha</taxon>
        <taxon>Hippoboscoidea</taxon>
        <taxon>Glossinidae</taxon>
        <taxon>Glossina</taxon>
    </lineage>
</organism>
<evidence type="ECO:0000256" key="2">
    <source>
        <dbReference type="SAM" id="SignalP"/>
    </source>
</evidence>
<name>A0A1A9UF26_GLOAU</name>
<evidence type="ECO:0000313" key="3">
    <source>
        <dbReference type="EnsemblMetazoa" id="GAUT002794-PA"/>
    </source>
</evidence>
<feature type="region of interest" description="Disordered" evidence="1">
    <location>
        <begin position="108"/>
        <end position="130"/>
    </location>
</feature>
<feature type="signal peptide" evidence="2">
    <location>
        <begin position="1"/>
        <end position="22"/>
    </location>
</feature>
<proteinExistence type="predicted"/>
<dbReference type="EnsemblMetazoa" id="GAUT002794-RA">
    <property type="protein sequence ID" value="GAUT002794-PA"/>
    <property type="gene ID" value="GAUT002794"/>
</dbReference>
<accession>A0A1A9UF26</accession>
<keyword evidence="4" id="KW-1185">Reference proteome</keyword>
<protein>
    <recommendedName>
        <fullName evidence="5">SWIM-type domain-containing protein</fullName>
    </recommendedName>
</protein>
<feature type="chain" id="PRO_5008398443" description="SWIM-type domain-containing protein" evidence="2">
    <location>
        <begin position="23"/>
        <end position="226"/>
    </location>
</feature>
<evidence type="ECO:0000256" key="1">
    <source>
        <dbReference type="SAM" id="MobiDB-lite"/>
    </source>
</evidence>
<sequence>MLPTGLTELINLLAVLASLTIAKIRSSNSVFALKHNREPILIFDNCSYKLRRTCIVSTLHGLSERKSSTTRIHDAYGLDELGKLCTLYARSLKSFALGAAKIGLNYSTDEDDNDRDNDDDNDNDLDSEDNEIAFTGKKGNTKRKKIYPHFHHQNVRNQIYLVCRKILGFDINLQLVTKSYHHQIAVLDRYEDHRLYSDCTCDPLTFHFTAMCQSFYCKLMVIKVYN</sequence>
<dbReference type="VEuPathDB" id="VectorBase:GAUT002794"/>
<keyword evidence="2" id="KW-0732">Signal</keyword>
<dbReference type="Proteomes" id="UP000078200">
    <property type="component" value="Unassembled WGS sequence"/>
</dbReference>
<evidence type="ECO:0008006" key="5">
    <source>
        <dbReference type="Google" id="ProtNLM"/>
    </source>
</evidence>
<reference evidence="3" key="1">
    <citation type="submission" date="2020-05" db="UniProtKB">
        <authorList>
            <consortium name="EnsemblMetazoa"/>
        </authorList>
    </citation>
    <scope>IDENTIFICATION</scope>
    <source>
        <strain evidence="3">TTRI</strain>
    </source>
</reference>